<evidence type="ECO:0000256" key="22">
    <source>
        <dbReference type="SAM" id="Coils"/>
    </source>
</evidence>
<keyword evidence="18" id="KW-0469">Meiosis</keyword>
<dbReference type="GO" id="GO:0005634">
    <property type="term" value="C:nucleus"/>
    <property type="evidence" value="ECO:0007669"/>
    <property type="project" value="UniProtKB-SubCell"/>
</dbReference>
<dbReference type="EMBL" id="JAIWQS010000003">
    <property type="protein sequence ID" value="KAJ8769580.1"/>
    <property type="molecule type" value="Genomic_DNA"/>
</dbReference>
<evidence type="ECO:0000256" key="23">
    <source>
        <dbReference type="SAM" id="MobiDB-lite"/>
    </source>
</evidence>
<sequence>MSTDPIIVSDEEGYADDYNRTPLPSVSKKLRSDRAAIPTVFVIDDDPTPQKHPPTAVADSSPSSLPSVVPETPLSDLSIVKCTYAASIPDVRVSIPDKRFFESDRLVCVDSENDEREIDCEYKDNRAASGGGNDGAQEIHRSSRFSSSVDLVVGSANLTEIFSEEASAAEQAFVQDRMNQVHDYSDKENFTMDYFSDKEKQKRRAKVNSVKKISCDEAVVKKRISKEEKLQLMEEKKLKKEQEKLQKAALKAQAAELKKMEKEKQKWEKGKFALKSIVAEFDAKVVEQGAVGGHLLTRFADKGLTYRVTSNPIKKSILWTMNVPDHISQLSSEGTEIRYVVLVYEAEEFCSLVTSEALLDHVAKVQSHYPSYTVCCLTNRLMAYINKREKEQYKNPEDENGWRRPPVEEVLAKLTTHFVGVHYRQCRDEAELAEHVVGLTCSLASCQFRKKLTRLSVNANGSLIPKDCVDKNLIKRSPWLKALVAIPKVQPRFAIAIWKKYPTMKSLLKVYMDPKKSVHEKEFLLDDLMTEGLLGSDRRLGKICSKRVYRILMAQSGSIKTDDVEDGADLFEHQSS</sequence>
<dbReference type="Gene3D" id="1.10.150.670">
    <property type="entry name" value="Crossover junction endonuclease EME1, DNA-binding domain"/>
    <property type="match status" value="1"/>
</dbReference>
<keyword evidence="19" id="KW-0131">Cell cycle</keyword>
<evidence type="ECO:0000256" key="3">
    <source>
        <dbReference type="ARBA" id="ARBA00004123"/>
    </source>
</evidence>
<dbReference type="Proteomes" id="UP001159364">
    <property type="component" value="Linkage Group LG03"/>
</dbReference>
<comment type="similarity">
    <text evidence="4">Belongs to the EME1/MMS4 family.</text>
</comment>
<comment type="caution">
    <text evidence="25">The sequence shown here is derived from an EMBL/GenBank/DDBJ whole genome shotgun (WGS) entry which is preliminary data.</text>
</comment>
<keyword evidence="6" id="KW-0540">Nuclease</keyword>
<dbReference type="CDD" id="cd20083">
    <property type="entry name" value="XPF_nuclease_EME"/>
    <property type="match status" value="1"/>
</dbReference>
<gene>
    <name evidence="25" type="ORF">K2173_005183</name>
</gene>
<dbReference type="Pfam" id="PF21292">
    <property type="entry name" value="EME1-MUS81_C"/>
    <property type="match status" value="1"/>
</dbReference>
<dbReference type="Pfam" id="PF02732">
    <property type="entry name" value="ERCC4"/>
    <property type="match status" value="1"/>
</dbReference>
<dbReference type="PANTHER" id="PTHR21077:SF5">
    <property type="entry name" value="CROSSOVER JUNCTION ENDONUCLEASE MMS4"/>
    <property type="match status" value="1"/>
</dbReference>
<reference evidence="25 26" key="1">
    <citation type="submission" date="2021-09" db="EMBL/GenBank/DDBJ databases">
        <title>Genomic insights and catalytic innovation underlie evolution of tropane alkaloids biosynthesis.</title>
        <authorList>
            <person name="Wang Y.-J."/>
            <person name="Tian T."/>
            <person name="Huang J.-P."/>
            <person name="Huang S.-X."/>
        </authorList>
    </citation>
    <scope>NUCLEOTIDE SEQUENCE [LARGE SCALE GENOMIC DNA]</scope>
    <source>
        <strain evidence="25">KIB-2018</strain>
        <tissue evidence="25">Leaf</tissue>
    </source>
</reference>
<dbReference type="GO" id="GO:0006281">
    <property type="term" value="P:DNA repair"/>
    <property type="evidence" value="ECO:0007669"/>
    <property type="project" value="UniProtKB-KW"/>
</dbReference>
<name>A0AAV8TTL6_9ROSI</name>
<evidence type="ECO:0000256" key="10">
    <source>
        <dbReference type="ARBA" id="ARBA00022776"/>
    </source>
</evidence>
<dbReference type="GO" id="GO:0048476">
    <property type="term" value="C:Holliday junction resolvase complex"/>
    <property type="evidence" value="ECO:0007669"/>
    <property type="project" value="InterPro"/>
</dbReference>
<keyword evidence="5" id="KW-0132">Cell division</keyword>
<dbReference type="PANTHER" id="PTHR21077">
    <property type="entry name" value="EME1 PROTEIN"/>
    <property type="match status" value="1"/>
</dbReference>
<organism evidence="25 26">
    <name type="scientific">Erythroxylum novogranatense</name>
    <dbReference type="NCBI Taxonomy" id="1862640"/>
    <lineage>
        <taxon>Eukaryota</taxon>
        <taxon>Viridiplantae</taxon>
        <taxon>Streptophyta</taxon>
        <taxon>Embryophyta</taxon>
        <taxon>Tracheophyta</taxon>
        <taxon>Spermatophyta</taxon>
        <taxon>Magnoliopsida</taxon>
        <taxon>eudicotyledons</taxon>
        <taxon>Gunneridae</taxon>
        <taxon>Pentapetalae</taxon>
        <taxon>rosids</taxon>
        <taxon>fabids</taxon>
        <taxon>Malpighiales</taxon>
        <taxon>Erythroxylaceae</taxon>
        <taxon>Erythroxylum</taxon>
    </lineage>
</organism>
<keyword evidence="15" id="KW-0233">DNA recombination</keyword>
<keyword evidence="14 22" id="KW-0175">Coiled coil</keyword>
<evidence type="ECO:0000256" key="8">
    <source>
        <dbReference type="ARBA" id="ARBA00022759"/>
    </source>
</evidence>
<dbReference type="InterPro" id="IPR033310">
    <property type="entry name" value="Mms4/EME1/EME2"/>
</dbReference>
<evidence type="ECO:0000256" key="19">
    <source>
        <dbReference type="ARBA" id="ARBA00023306"/>
    </source>
</evidence>
<keyword evidence="26" id="KW-1185">Reference proteome</keyword>
<comment type="subcellular location">
    <subcellularLocation>
        <location evidence="3">Nucleus</location>
    </subcellularLocation>
</comment>
<evidence type="ECO:0000256" key="5">
    <source>
        <dbReference type="ARBA" id="ARBA00022618"/>
    </source>
</evidence>
<evidence type="ECO:0000313" key="26">
    <source>
        <dbReference type="Proteomes" id="UP001159364"/>
    </source>
</evidence>
<evidence type="ECO:0000256" key="7">
    <source>
        <dbReference type="ARBA" id="ARBA00022723"/>
    </source>
</evidence>
<evidence type="ECO:0000259" key="24">
    <source>
        <dbReference type="Pfam" id="PF02732"/>
    </source>
</evidence>
<feature type="region of interest" description="Disordered" evidence="23">
    <location>
        <begin position="43"/>
        <end position="69"/>
    </location>
</feature>
<dbReference type="AlphaFoldDB" id="A0AAV8TTL6"/>
<evidence type="ECO:0000256" key="2">
    <source>
        <dbReference type="ARBA" id="ARBA00001946"/>
    </source>
</evidence>
<evidence type="ECO:0000313" key="25">
    <source>
        <dbReference type="EMBL" id="KAJ8769580.1"/>
    </source>
</evidence>
<comment type="cofactor">
    <cofactor evidence="2">
        <name>Mg(2+)</name>
        <dbReference type="ChEBI" id="CHEBI:18420"/>
    </cofactor>
</comment>
<evidence type="ECO:0000256" key="16">
    <source>
        <dbReference type="ARBA" id="ARBA00023204"/>
    </source>
</evidence>
<protein>
    <recommendedName>
        <fullName evidence="24">ERCC4 domain-containing protein</fullName>
    </recommendedName>
</protein>
<evidence type="ECO:0000256" key="15">
    <source>
        <dbReference type="ARBA" id="ARBA00023172"/>
    </source>
</evidence>
<keyword evidence="7" id="KW-0479">Metal-binding</keyword>
<keyword evidence="11" id="KW-0378">Hydrolase</keyword>
<keyword evidence="10" id="KW-0498">Mitosis</keyword>
<proteinExistence type="inferred from homology"/>
<keyword evidence="16" id="KW-0234">DNA repair</keyword>
<feature type="domain" description="ERCC4" evidence="24">
    <location>
        <begin position="282"/>
        <end position="437"/>
    </location>
</feature>
<dbReference type="GO" id="GO:0006310">
    <property type="term" value="P:DNA recombination"/>
    <property type="evidence" value="ECO:0007669"/>
    <property type="project" value="UniProtKB-KW"/>
</dbReference>
<dbReference type="GO" id="GO:0016787">
    <property type="term" value="F:hydrolase activity"/>
    <property type="evidence" value="ECO:0007669"/>
    <property type="project" value="UniProtKB-KW"/>
</dbReference>
<dbReference type="InterPro" id="IPR047524">
    <property type="entry name" value="XPF_nuclease_EME1_plant/arthr"/>
</dbReference>
<evidence type="ECO:0000256" key="13">
    <source>
        <dbReference type="ARBA" id="ARBA00022842"/>
    </source>
</evidence>
<keyword evidence="9" id="KW-0227">DNA damage</keyword>
<evidence type="ECO:0000256" key="6">
    <source>
        <dbReference type="ARBA" id="ARBA00022722"/>
    </source>
</evidence>
<evidence type="ECO:0000256" key="14">
    <source>
        <dbReference type="ARBA" id="ARBA00023054"/>
    </source>
</evidence>
<dbReference type="GO" id="GO:0003677">
    <property type="term" value="F:DNA binding"/>
    <property type="evidence" value="ECO:0007669"/>
    <property type="project" value="InterPro"/>
</dbReference>
<feature type="region of interest" description="Disordered" evidence="23">
    <location>
        <begin position="1"/>
        <end position="30"/>
    </location>
</feature>
<feature type="coiled-coil region" evidence="22">
    <location>
        <begin position="223"/>
        <end position="270"/>
    </location>
</feature>
<dbReference type="GO" id="GO:0051321">
    <property type="term" value="P:meiotic cell cycle"/>
    <property type="evidence" value="ECO:0007669"/>
    <property type="project" value="UniProtKB-KW"/>
</dbReference>
<keyword evidence="13" id="KW-0460">Magnesium</keyword>
<comment type="cofactor">
    <cofactor evidence="1">
        <name>Ca(2+)</name>
        <dbReference type="ChEBI" id="CHEBI:29108"/>
    </cofactor>
</comment>
<evidence type="ECO:0000256" key="4">
    <source>
        <dbReference type="ARBA" id="ARBA00005313"/>
    </source>
</evidence>
<dbReference type="GO" id="GO:0004519">
    <property type="term" value="F:endonuclease activity"/>
    <property type="evidence" value="ECO:0007669"/>
    <property type="project" value="UniProtKB-KW"/>
</dbReference>
<evidence type="ECO:0000256" key="21">
    <source>
        <dbReference type="ARBA" id="ARBA00066032"/>
    </source>
</evidence>
<evidence type="ECO:0000256" key="11">
    <source>
        <dbReference type="ARBA" id="ARBA00022801"/>
    </source>
</evidence>
<dbReference type="InterPro" id="IPR042530">
    <property type="entry name" value="EME1/EME2_C"/>
</dbReference>
<evidence type="ECO:0000256" key="1">
    <source>
        <dbReference type="ARBA" id="ARBA00001913"/>
    </source>
</evidence>
<keyword evidence="17" id="KW-0539">Nucleus</keyword>
<evidence type="ECO:0000256" key="20">
    <source>
        <dbReference type="ARBA" id="ARBA00059712"/>
    </source>
</evidence>
<evidence type="ECO:0000256" key="17">
    <source>
        <dbReference type="ARBA" id="ARBA00023242"/>
    </source>
</evidence>
<dbReference type="InterPro" id="IPR006166">
    <property type="entry name" value="ERCC4_domain"/>
</dbReference>
<evidence type="ECO:0000256" key="18">
    <source>
        <dbReference type="ARBA" id="ARBA00023254"/>
    </source>
</evidence>
<keyword evidence="12" id="KW-0106">Calcium</keyword>
<dbReference type="FunFam" id="1.10.150.670:FF:000007">
    <property type="entry name" value="Crossover junction endonuclease EME1B"/>
    <property type="match status" value="1"/>
</dbReference>
<evidence type="ECO:0000256" key="9">
    <source>
        <dbReference type="ARBA" id="ARBA00022763"/>
    </source>
</evidence>
<keyword evidence="8" id="KW-0255">Endonuclease</keyword>
<evidence type="ECO:0000256" key="12">
    <source>
        <dbReference type="ARBA" id="ARBA00022837"/>
    </source>
</evidence>
<dbReference type="Gene3D" id="3.40.50.10130">
    <property type="match status" value="1"/>
</dbReference>
<dbReference type="GO" id="GO:0046872">
    <property type="term" value="F:metal ion binding"/>
    <property type="evidence" value="ECO:0007669"/>
    <property type="project" value="UniProtKB-KW"/>
</dbReference>
<comment type="function">
    <text evidence="20">Interacts with MUS81 to form a DNA structure-specific endonuclease with substrate preference for branched DNA structures with a 5'-end at the branch nick. Typical substrates include 3'-flap structures, D-loops, replication forks, nicked Holliday junctions and also intact Holliday junctions with a reduced efficiency. May be required in mitosis for the processing of stalled or collapsed replication fork intermediates. Plays a role in DNA repair and in genotoxic stress-induced homologous recombination (HR) in somatic cells. Mediates a subset of meiotic recombination events that are insensitive to crossover interference.</text>
</comment>
<comment type="subunit">
    <text evidence="21">Forms a heterodimer with MUS81.</text>
</comment>
<feature type="compositionally biased region" description="Low complexity" evidence="23">
    <location>
        <begin position="60"/>
        <end position="69"/>
    </location>
</feature>
<dbReference type="GO" id="GO:0051301">
    <property type="term" value="P:cell division"/>
    <property type="evidence" value="ECO:0007669"/>
    <property type="project" value="UniProtKB-KW"/>
</dbReference>
<accession>A0AAV8TTL6</accession>